<dbReference type="InterPro" id="IPR029062">
    <property type="entry name" value="Class_I_gatase-like"/>
</dbReference>
<dbReference type="RefSeq" id="XP_025353239.1">
    <property type="nucleotide sequence ID" value="XM_025502909.1"/>
</dbReference>
<accession>A0A316V5S9</accession>
<name>A0A316V5S9_9BASI</name>
<dbReference type="Pfam" id="PF09825">
    <property type="entry name" value="BPL_N"/>
    <property type="match status" value="1"/>
</dbReference>
<dbReference type="Gene3D" id="3.40.50.880">
    <property type="match status" value="1"/>
</dbReference>
<dbReference type="STRING" id="1280837.A0A316V5S9"/>
<evidence type="ECO:0000313" key="2">
    <source>
        <dbReference type="EMBL" id="PWN32937.1"/>
    </source>
</evidence>
<protein>
    <recommendedName>
        <fullName evidence="1">Biotin-protein ligase N-terminal domain-containing protein</fullName>
    </recommendedName>
</protein>
<dbReference type="PIRSF" id="PIRSF016642">
    <property type="entry name" value="UCP016642"/>
    <property type="match status" value="1"/>
</dbReference>
<feature type="domain" description="Biotin-protein ligase N-terminal" evidence="1">
    <location>
        <begin position="63"/>
        <end position="111"/>
    </location>
</feature>
<dbReference type="InParanoid" id="A0A316V5S9"/>
<dbReference type="InterPro" id="IPR015834">
    <property type="entry name" value="UCP016642"/>
</dbReference>
<reference evidence="2 3" key="1">
    <citation type="journal article" date="2018" name="Mol. Biol. Evol.">
        <title>Broad Genomic Sampling Reveals a Smut Pathogenic Ancestry of the Fungal Clade Ustilaginomycotina.</title>
        <authorList>
            <person name="Kijpornyongpan T."/>
            <person name="Mondo S.J."/>
            <person name="Barry K."/>
            <person name="Sandor L."/>
            <person name="Lee J."/>
            <person name="Lipzen A."/>
            <person name="Pangilinan J."/>
            <person name="LaButti K."/>
            <person name="Hainaut M."/>
            <person name="Henrissat B."/>
            <person name="Grigoriev I.V."/>
            <person name="Spatafora J.W."/>
            <person name="Aime M.C."/>
        </authorList>
    </citation>
    <scope>NUCLEOTIDE SEQUENCE [LARGE SCALE GENOMIC DNA]</scope>
    <source>
        <strain evidence="2 3">MCA 3882</strain>
    </source>
</reference>
<gene>
    <name evidence="2" type="ORF">FA14DRAFT_79781</name>
</gene>
<evidence type="ECO:0000259" key="1">
    <source>
        <dbReference type="Pfam" id="PF09825"/>
    </source>
</evidence>
<sequence length="251" mass="27711">MVKGGRFFAPREKRPVAAVYRGPVSCHYCAESVAHLMRKSPMKYKVHYLGPNEDHDISPATLSHLDVFAWPGGGDDENKDYLKVQGYTEAIQDYVKGGGRYAGFCLGAFFARGPKSNQTFFGLLPEGSYTSGERFQPGAQTSSTNDTIVLTDWTFGSGPKKGQTVKDRWQYFQDGGQFHIDKNVKGAKILGRYVYTKDPSAVIVPFGKGSVGLIGFHPEADQSWYDDYNIVNPQNISVSVSNCENGRIIAD</sequence>
<keyword evidence="3" id="KW-1185">Reference proteome</keyword>
<dbReference type="SUPFAM" id="SSF52317">
    <property type="entry name" value="Class I glutamine amidotransferase-like"/>
    <property type="match status" value="1"/>
</dbReference>
<dbReference type="EMBL" id="KZ819605">
    <property type="protein sequence ID" value="PWN32937.1"/>
    <property type="molecule type" value="Genomic_DNA"/>
</dbReference>
<dbReference type="Proteomes" id="UP000245771">
    <property type="component" value="Unassembled WGS sequence"/>
</dbReference>
<evidence type="ECO:0000313" key="3">
    <source>
        <dbReference type="Proteomes" id="UP000245771"/>
    </source>
</evidence>
<dbReference type="AlphaFoldDB" id="A0A316V5S9"/>
<dbReference type="GeneID" id="37024690"/>
<proteinExistence type="predicted"/>
<dbReference type="InterPro" id="IPR019197">
    <property type="entry name" value="Biotin-prot_ligase_N"/>
</dbReference>
<dbReference type="OrthoDB" id="10250105at2759"/>
<organism evidence="2 3">
    <name type="scientific">Meira miltonrushii</name>
    <dbReference type="NCBI Taxonomy" id="1280837"/>
    <lineage>
        <taxon>Eukaryota</taxon>
        <taxon>Fungi</taxon>
        <taxon>Dikarya</taxon>
        <taxon>Basidiomycota</taxon>
        <taxon>Ustilaginomycotina</taxon>
        <taxon>Exobasidiomycetes</taxon>
        <taxon>Exobasidiales</taxon>
        <taxon>Brachybasidiaceae</taxon>
        <taxon>Meira</taxon>
    </lineage>
</organism>